<feature type="transmembrane region" description="Helical" evidence="2">
    <location>
        <begin position="20"/>
        <end position="41"/>
    </location>
</feature>
<dbReference type="Pfam" id="PF09527">
    <property type="entry name" value="ATPase_gene1"/>
    <property type="match status" value="1"/>
</dbReference>
<protein>
    <recommendedName>
        <fullName evidence="5">AtpZ/AtpI family protein</fullName>
    </recommendedName>
</protein>
<evidence type="ECO:0008006" key="5">
    <source>
        <dbReference type="Google" id="ProtNLM"/>
    </source>
</evidence>
<keyword evidence="2" id="KW-0472">Membrane</keyword>
<gene>
    <name evidence="3" type="ORF">A2647_05020</name>
</gene>
<dbReference type="Proteomes" id="UP000177370">
    <property type="component" value="Unassembled WGS sequence"/>
</dbReference>
<feature type="region of interest" description="Disordered" evidence="1">
    <location>
        <begin position="83"/>
        <end position="110"/>
    </location>
</feature>
<dbReference type="EMBL" id="MFTP01000022">
    <property type="protein sequence ID" value="OGI65274.1"/>
    <property type="molecule type" value="Genomic_DNA"/>
</dbReference>
<dbReference type="AlphaFoldDB" id="A0A1F6V726"/>
<feature type="compositionally biased region" description="Basic and acidic residues" evidence="1">
    <location>
        <begin position="99"/>
        <end position="110"/>
    </location>
</feature>
<comment type="caution">
    <text evidence="3">The sequence shown here is derived from an EMBL/GenBank/DDBJ whole genome shotgun (WGS) entry which is preliminary data.</text>
</comment>
<dbReference type="InterPro" id="IPR032820">
    <property type="entry name" value="ATPase_put"/>
</dbReference>
<proteinExistence type="predicted"/>
<evidence type="ECO:0000256" key="2">
    <source>
        <dbReference type="SAM" id="Phobius"/>
    </source>
</evidence>
<evidence type="ECO:0000313" key="3">
    <source>
        <dbReference type="EMBL" id="OGI65274.1"/>
    </source>
</evidence>
<evidence type="ECO:0000313" key="4">
    <source>
        <dbReference type="Proteomes" id="UP000177370"/>
    </source>
</evidence>
<evidence type="ECO:0000256" key="1">
    <source>
        <dbReference type="SAM" id="MobiDB-lite"/>
    </source>
</evidence>
<reference evidence="3 4" key="1">
    <citation type="journal article" date="2016" name="Nat. Commun.">
        <title>Thousands of microbial genomes shed light on interconnected biogeochemical processes in an aquifer system.</title>
        <authorList>
            <person name="Anantharaman K."/>
            <person name="Brown C.T."/>
            <person name="Hug L.A."/>
            <person name="Sharon I."/>
            <person name="Castelle C.J."/>
            <person name="Probst A.J."/>
            <person name="Thomas B.C."/>
            <person name="Singh A."/>
            <person name="Wilkins M.J."/>
            <person name="Karaoz U."/>
            <person name="Brodie E.L."/>
            <person name="Williams K.H."/>
            <person name="Hubbard S.S."/>
            <person name="Banfield J.F."/>
        </authorList>
    </citation>
    <scope>NUCLEOTIDE SEQUENCE [LARGE SCALE GENOMIC DNA]</scope>
</reference>
<organism evidence="3 4">
    <name type="scientific">Candidatus Nomurabacteria bacterium RIFCSPHIGHO2_01_FULL_40_24b</name>
    <dbReference type="NCBI Taxonomy" id="1801739"/>
    <lineage>
        <taxon>Bacteria</taxon>
        <taxon>Candidatus Nomuraibacteriota</taxon>
    </lineage>
</organism>
<sequence>MNENQSNLNNSGGPWWKPGVQIFSEISTWIFVPIILALIAGKALDKHYGTKPTLLLVSAGIAFLISIYGIVKAVRKFSNKIQPLKSPLSGGLYGSSSPDKGRAGEGLSKK</sequence>
<name>A0A1F6V726_9BACT</name>
<feature type="compositionally biased region" description="Low complexity" evidence="1">
    <location>
        <begin position="83"/>
        <end position="98"/>
    </location>
</feature>
<keyword evidence="2" id="KW-0812">Transmembrane</keyword>
<keyword evidence="2" id="KW-1133">Transmembrane helix</keyword>
<feature type="transmembrane region" description="Helical" evidence="2">
    <location>
        <begin position="53"/>
        <end position="71"/>
    </location>
</feature>
<accession>A0A1F6V726</accession>